<accession>A0A0F9I3N1</accession>
<dbReference type="AlphaFoldDB" id="A0A0F9I3N1"/>
<proteinExistence type="predicted"/>
<feature type="region of interest" description="Disordered" evidence="1">
    <location>
        <begin position="142"/>
        <end position="162"/>
    </location>
</feature>
<organism evidence="2">
    <name type="scientific">marine sediment metagenome</name>
    <dbReference type="NCBI Taxonomy" id="412755"/>
    <lineage>
        <taxon>unclassified sequences</taxon>
        <taxon>metagenomes</taxon>
        <taxon>ecological metagenomes</taxon>
    </lineage>
</organism>
<sequence>MPRLGYIREVPTVLGWRYHHGSITPRRTYVAKSIWQACGGCGKERWVRLVYRKPVSTCCRKCVYKHNAYTKGLTWGDAIEYLSSSPEEQQRALQEHYKGIKQANKQRRIDASLKPINENVKKAFKHTRKYIREHQVPLDKPVDKRFGKRTSGQTSKRNSIWAKSKASKQAKIDYQTWVKLSTKSSKQSSTKSITMTGNQRLAEFSTIKRTNRYPICVLSKASKDKLSRQAYLLKEFNVGLSIQRAVQASLTKSPTKSQGWFSRLFSRLYGLCKR</sequence>
<protein>
    <submittedName>
        <fullName evidence="2">Uncharacterized protein</fullName>
    </submittedName>
</protein>
<name>A0A0F9I3N1_9ZZZZ</name>
<evidence type="ECO:0000313" key="2">
    <source>
        <dbReference type="EMBL" id="KKM22231.1"/>
    </source>
</evidence>
<comment type="caution">
    <text evidence="2">The sequence shown here is derived from an EMBL/GenBank/DDBJ whole genome shotgun (WGS) entry which is preliminary data.</text>
</comment>
<gene>
    <name evidence="2" type="ORF">LCGC14_1627430</name>
</gene>
<evidence type="ECO:0000256" key="1">
    <source>
        <dbReference type="SAM" id="MobiDB-lite"/>
    </source>
</evidence>
<reference evidence="2" key="1">
    <citation type="journal article" date="2015" name="Nature">
        <title>Complex archaea that bridge the gap between prokaryotes and eukaryotes.</title>
        <authorList>
            <person name="Spang A."/>
            <person name="Saw J.H."/>
            <person name="Jorgensen S.L."/>
            <person name="Zaremba-Niedzwiedzka K."/>
            <person name="Martijn J."/>
            <person name="Lind A.E."/>
            <person name="van Eijk R."/>
            <person name="Schleper C."/>
            <person name="Guy L."/>
            <person name="Ettema T.J."/>
        </authorList>
    </citation>
    <scope>NUCLEOTIDE SEQUENCE</scope>
</reference>
<dbReference type="EMBL" id="LAZR01013379">
    <property type="protein sequence ID" value="KKM22231.1"/>
    <property type="molecule type" value="Genomic_DNA"/>
</dbReference>